<organism evidence="1 2">
    <name type="scientific">Rhipicephalus microplus</name>
    <name type="common">Cattle tick</name>
    <name type="synonym">Boophilus microplus</name>
    <dbReference type="NCBI Taxonomy" id="6941"/>
    <lineage>
        <taxon>Eukaryota</taxon>
        <taxon>Metazoa</taxon>
        <taxon>Ecdysozoa</taxon>
        <taxon>Arthropoda</taxon>
        <taxon>Chelicerata</taxon>
        <taxon>Arachnida</taxon>
        <taxon>Acari</taxon>
        <taxon>Parasitiformes</taxon>
        <taxon>Ixodida</taxon>
        <taxon>Ixodoidea</taxon>
        <taxon>Ixodidae</taxon>
        <taxon>Rhipicephalinae</taxon>
        <taxon>Rhipicephalus</taxon>
        <taxon>Boophilus</taxon>
    </lineage>
</organism>
<protein>
    <submittedName>
        <fullName evidence="1">Uncharacterized protein</fullName>
    </submittedName>
</protein>
<accession>A0A9J6F2F8</accession>
<dbReference type="EMBL" id="JABSTU010000001">
    <property type="protein sequence ID" value="KAH8040819.1"/>
    <property type="molecule type" value="Genomic_DNA"/>
</dbReference>
<evidence type="ECO:0000313" key="1">
    <source>
        <dbReference type="EMBL" id="KAH8040819.1"/>
    </source>
</evidence>
<name>A0A9J6F2F8_RHIMP</name>
<reference evidence="1" key="2">
    <citation type="submission" date="2021-09" db="EMBL/GenBank/DDBJ databases">
        <authorList>
            <person name="Jia N."/>
            <person name="Wang J."/>
            <person name="Shi W."/>
            <person name="Du L."/>
            <person name="Sun Y."/>
            <person name="Zhan W."/>
            <person name="Jiang J."/>
            <person name="Wang Q."/>
            <person name="Zhang B."/>
            <person name="Ji P."/>
            <person name="Sakyi L.B."/>
            <person name="Cui X."/>
            <person name="Yuan T."/>
            <person name="Jiang B."/>
            <person name="Yang W."/>
            <person name="Lam T.T.-Y."/>
            <person name="Chang Q."/>
            <person name="Ding S."/>
            <person name="Wang X."/>
            <person name="Zhu J."/>
            <person name="Ruan X."/>
            <person name="Zhao L."/>
            <person name="Wei J."/>
            <person name="Que T."/>
            <person name="Du C."/>
            <person name="Cheng J."/>
            <person name="Dai P."/>
            <person name="Han X."/>
            <person name="Huang E."/>
            <person name="Gao Y."/>
            <person name="Liu J."/>
            <person name="Shao H."/>
            <person name="Ye R."/>
            <person name="Li L."/>
            <person name="Wei W."/>
            <person name="Wang X."/>
            <person name="Wang C."/>
            <person name="Huo Q."/>
            <person name="Li W."/>
            <person name="Guo W."/>
            <person name="Chen H."/>
            <person name="Chen S."/>
            <person name="Zhou L."/>
            <person name="Zhou L."/>
            <person name="Ni X."/>
            <person name="Tian J."/>
            <person name="Zhou Y."/>
            <person name="Sheng Y."/>
            <person name="Liu T."/>
            <person name="Pan Y."/>
            <person name="Xia L."/>
            <person name="Li J."/>
            <person name="Zhao F."/>
            <person name="Cao W."/>
        </authorList>
    </citation>
    <scope>NUCLEOTIDE SEQUENCE</scope>
    <source>
        <strain evidence="1">Rmic-2018</strain>
        <tissue evidence="1">Larvae</tissue>
    </source>
</reference>
<keyword evidence="2" id="KW-1185">Reference proteome</keyword>
<dbReference type="Proteomes" id="UP000821866">
    <property type="component" value="Chromosome 1"/>
</dbReference>
<gene>
    <name evidence="1" type="ORF">HPB51_012989</name>
</gene>
<dbReference type="AlphaFoldDB" id="A0A9J6F2F8"/>
<sequence length="190" mass="20544">MERTAEQVVECSVFRQLEKTGVPSMVECQDDSVVKTVFSQLGADMVSPSEWEKRLEALPETKNVQPEVLSPIDSDVDGQDSRIGTVRFVAYNPKAGESDIGGDTLQEPSFFSGGEAVGFSVVPLVAECSSSQILDLVAEKGVHMQLGDVQTLPSACNRRVIVQYKSPGFCLADKASMKLPGVFVGIARRM</sequence>
<evidence type="ECO:0000313" key="2">
    <source>
        <dbReference type="Proteomes" id="UP000821866"/>
    </source>
</evidence>
<reference evidence="1" key="1">
    <citation type="journal article" date="2020" name="Cell">
        <title>Large-Scale Comparative Analyses of Tick Genomes Elucidate Their Genetic Diversity and Vector Capacities.</title>
        <authorList>
            <consortium name="Tick Genome and Microbiome Consortium (TIGMIC)"/>
            <person name="Jia N."/>
            <person name="Wang J."/>
            <person name="Shi W."/>
            <person name="Du L."/>
            <person name="Sun Y."/>
            <person name="Zhan W."/>
            <person name="Jiang J.F."/>
            <person name="Wang Q."/>
            <person name="Zhang B."/>
            <person name="Ji P."/>
            <person name="Bell-Sakyi L."/>
            <person name="Cui X.M."/>
            <person name="Yuan T.T."/>
            <person name="Jiang B.G."/>
            <person name="Yang W.F."/>
            <person name="Lam T.T."/>
            <person name="Chang Q.C."/>
            <person name="Ding S.J."/>
            <person name="Wang X.J."/>
            <person name="Zhu J.G."/>
            <person name="Ruan X.D."/>
            <person name="Zhao L."/>
            <person name="Wei J.T."/>
            <person name="Ye R.Z."/>
            <person name="Que T.C."/>
            <person name="Du C.H."/>
            <person name="Zhou Y.H."/>
            <person name="Cheng J.X."/>
            <person name="Dai P.F."/>
            <person name="Guo W.B."/>
            <person name="Han X.H."/>
            <person name="Huang E.J."/>
            <person name="Li L.F."/>
            <person name="Wei W."/>
            <person name="Gao Y.C."/>
            <person name="Liu J.Z."/>
            <person name="Shao H.Z."/>
            <person name="Wang X."/>
            <person name="Wang C.C."/>
            <person name="Yang T.C."/>
            <person name="Huo Q.B."/>
            <person name="Li W."/>
            <person name="Chen H.Y."/>
            <person name="Chen S.E."/>
            <person name="Zhou L.G."/>
            <person name="Ni X.B."/>
            <person name="Tian J.H."/>
            <person name="Sheng Y."/>
            <person name="Liu T."/>
            <person name="Pan Y.S."/>
            <person name="Xia L.Y."/>
            <person name="Li J."/>
            <person name="Zhao F."/>
            <person name="Cao W.C."/>
        </authorList>
    </citation>
    <scope>NUCLEOTIDE SEQUENCE</scope>
    <source>
        <strain evidence="1">Rmic-2018</strain>
    </source>
</reference>
<proteinExistence type="predicted"/>
<comment type="caution">
    <text evidence="1">The sequence shown here is derived from an EMBL/GenBank/DDBJ whole genome shotgun (WGS) entry which is preliminary data.</text>
</comment>